<feature type="transmembrane region" description="Helical" evidence="9">
    <location>
        <begin position="174"/>
        <end position="202"/>
    </location>
</feature>
<feature type="domain" description="Type II secretion system protein GspF" evidence="10">
    <location>
        <begin position="72"/>
        <end position="195"/>
    </location>
</feature>
<dbReference type="FunFam" id="1.20.81.30:FF:000001">
    <property type="entry name" value="Type II secretion system protein F"/>
    <property type="match status" value="2"/>
</dbReference>
<evidence type="ECO:0000256" key="6">
    <source>
        <dbReference type="ARBA" id="ARBA00022989"/>
    </source>
</evidence>
<gene>
    <name evidence="11" type="ORF">D0544_14865</name>
</gene>
<dbReference type="InterPro" id="IPR003004">
    <property type="entry name" value="GspF/PilC"/>
</dbReference>
<reference evidence="11 12" key="1">
    <citation type="submission" date="2018-08" db="EMBL/GenBank/DDBJ databases">
        <authorList>
            <person name="Khan S.A."/>
        </authorList>
    </citation>
    <scope>NUCLEOTIDE SEQUENCE [LARGE SCALE GENOMIC DNA]</scope>
    <source>
        <strain evidence="11 12">GTF-13</strain>
    </source>
</reference>
<evidence type="ECO:0000256" key="4">
    <source>
        <dbReference type="ARBA" id="ARBA00022519"/>
    </source>
</evidence>
<feature type="transmembrane region" description="Helical" evidence="9">
    <location>
        <begin position="378"/>
        <end position="399"/>
    </location>
</feature>
<dbReference type="EMBL" id="QWEZ01000002">
    <property type="protein sequence ID" value="RRJ83118.1"/>
    <property type="molecule type" value="Genomic_DNA"/>
</dbReference>
<keyword evidence="5 9" id="KW-0812">Transmembrane</keyword>
<feature type="domain" description="Type II secretion system protein GspF" evidence="10">
    <location>
        <begin position="275"/>
        <end position="397"/>
    </location>
</feature>
<sequence length="407" mass="44925">MANFSWRGRDAQGAEVSGEREAPSADVVARQLGAEQIVPLAIVEVASSSGGGIRLEQLFAKRRVELDELVIFSRQMYSLTKAGVPIIRAMRGLQNSARSPLLAEVLGRVADDLESGMSLAGALQQHPRVFSPMFINMIHVGENTGRLDRAFHQLSEYLEMERETRKRIKQATRYPMLVVVAMAVALAVVNFLVIPSFSSVFAKLGADLPWPTLVLIATSNFFVHYWWLMLLVMAAAGVAGWRYLQTEAGALRWDRYRLRLPLVGPIFERIALGRFARTFSMMVSAGVPMMQVLGIVARTVGNKHIGAGIESMRNGVERGESLLRTAANTQLFSPLVLQMLAVGEETGAIDELFEEVADFYDQEVDYDLRRLADAIEPILIVALGVMVLILALGVFLPVWELGAVVRN</sequence>
<comment type="similarity">
    <text evidence="2">Belongs to the GSP F family.</text>
</comment>
<feature type="transmembrane region" description="Helical" evidence="9">
    <location>
        <begin position="222"/>
        <end position="244"/>
    </location>
</feature>
<accession>A0A3P3VMK3</accession>
<evidence type="ECO:0000256" key="1">
    <source>
        <dbReference type="ARBA" id="ARBA00004429"/>
    </source>
</evidence>
<evidence type="ECO:0000256" key="8">
    <source>
        <dbReference type="SAM" id="MobiDB-lite"/>
    </source>
</evidence>
<keyword evidence="4" id="KW-0997">Cell inner membrane</keyword>
<comment type="subcellular location">
    <subcellularLocation>
        <location evidence="1">Cell inner membrane</location>
        <topology evidence="1">Multi-pass membrane protein</topology>
    </subcellularLocation>
</comment>
<dbReference type="Gene3D" id="1.20.81.30">
    <property type="entry name" value="Type II secretion system (T2SS), domain F"/>
    <property type="match status" value="2"/>
</dbReference>
<evidence type="ECO:0000256" key="3">
    <source>
        <dbReference type="ARBA" id="ARBA00022475"/>
    </source>
</evidence>
<dbReference type="AlphaFoldDB" id="A0A3P3VMK3"/>
<dbReference type="InterPro" id="IPR018076">
    <property type="entry name" value="T2SS_GspF_dom"/>
</dbReference>
<reference evidence="11 12" key="2">
    <citation type="submission" date="2018-12" db="EMBL/GenBank/DDBJ databases">
        <title>Simiduia agarivorans gen. nov., sp. nov., a marine, agarolytic bacterium isolated from shallow coastal water from Keelung, Taiwan.</title>
        <authorList>
            <person name="Shieh W.Y."/>
        </authorList>
    </citation>
    <scope>NUCLEOTIDE SEQUENCE [LARGE SCALE GENOMIC DNA]</scope>
    <source>
        <strain evidence="11 12">GTF-13</strain>
    </source>
</reference>
<dbReference type="GO" id="GO:0005886">
    <property type="term" value="C:plasma membrane"/>
    <property type="evidence" value="ECO:0007669"/>
    <property type="project" value="UniProtKB-SubCell"/>
</dbReference>
<evidence type="ECO:0000256" key="5">
    <source>
        <dbReference type="ARBA" id="ARBA00022692"/>
    </source>
</evidence>
<dbReference type="GO" id="GO:0015628">
    <property type="term" value="P:protein secretion by the type II secretion system"/>
    <property type="evidence" value="ECO:0007669"/>
    <property type="project" value="TreeGrafter"/>
</dbReference>
<keyword evidence="12" id="KW-1185">Reference proteome</keyword>
<keyword evidence="7 9" id="KW-0472">Membrane</keyword>
<keyword evidence="3" id="KW-1003">Cell membrane</keyword>
<dbReference type="InterPro" id="IPR042094">
    <property type="entry name" value="T2SS_GspF_sf"/>
</dbReference>
<evidence type="ECO:0000259" key="10">
    <source>
        <dbReference type="Pfam" id="PF00482"/>
    </source>
</evidence>
<keyword evidence="6 9" id="KW-1133">Transmembrane helix</keyword>
<feature type="region of interest" description="Disordered" evidence="8">
    <location>
        <begin position="1"/>
        <end position="22"/>
    </location>
</feature>
<evidence type="ECO:0000256" key="2">
    <source>
        <dbReference type="ARBA" id="ARBA00005745"/>
    </source>
</evidence>
<evidence type="ECO:0000313" key="12">
    <source>
        <dbReference type="Proteomes" id="UP000280792"/>
    </source>
</evidence>
<organism evidence="11 12">
    <name type="scientific">Aestuariirhabdus litorea</name>
    <dbReference type="NCBI Taxonomy" id="2528527"/>
    <lineage>
        <taxon>Bacteria</taxon>
        <taxon>Pseudomonadati</taxon>
        <taxon>Pseudomonadota</taxon>
        <taxon>Gammaproteobacteria</taxon>
        <taxon>Oceanospirillales</taxon>
        <taxon>Aestuariirhabdaceae</taxon>
        <taxon>Aestuariirhabdus</taxon>
    </lineage>
</organism>
<feature type="compositionally biased region" description="Basic and acidic residues" evidence="8">
    <location>
        <begin position="7"/>
        <end position="22"/>
    </location>
</feature>
<evidence type="ECO:0000256" key="9">
    <source>
        <dbReference type="SAM" id="Phobius"/>
    </source>
</evidence>
<evidence type="ECO:0000313" key="11">
    <source>
        <dbReference type="EMBL" id="RRJ83118.1"/>
    </source>
</evidence>
<dbReference type="PRINTS" id="PR00812">
    <property type="entry name" value="BCTERIALGSPF"/>
</dbReference>
<dbReference type="PANTHER" id="PTHR30012">
    <property type="entry name" value="GENERAL SECRETION PATHWAY PROTEIN"/>
    <property type="match status" value="1"/>
</dbReference>
<dbReference type="Proteomes" id="UP000280792">
    <property type="component" value="Unassembled WGS sequence"/>
</dbReference>
<dbReference type="PANTHER" id="PTHR30012:SF4">
    <property type="entry name" value="MSHA BIOGENESIS PROTEIN MSHG"/>
    <property type="match status" value="1"/>
</dbReference>
<evidence type="ECO:0000256" key="7">
    <source>
        <dbReference type="ARBA" id="ARBA00023136"/>
    </source>
</evidence>
<dbReference type="RefSeq" id="WP_125017493.1">
    <property type="nucleotide sequence ID" value="NZ_QWEZ01000002.1"/>
</dbReference>
<proteinExistence type="inferred from homology"/>
<name>A0A3P3VMK3_9GAMM</name>
<protein>
    <submittedName>
        <fullName evidence="11">Type II secretion system F family protein</fullName>
    </submittedName>
</protein>
<dbReference type="Pfam" id="PF00482">
    <property type="entry name" value="T2SSF"/>
    <property type="match status" value="2"/>
</dbReference>
<comment type="caution">
    <text evidence="11">The sequence shown here is derived from an EMBL/GenBank/DDBJ whole genome shotgun (WGS) entry which is preliminary data.</text>
</comment>